<keyword evidence="2 5" id="KW-0812">Transmembrane</keyword>
<keyword evidence="3 5" id="KW-1133">Transmembrane helix</keyword>
<keyword evidence="4 5" id="KW-0472">Membrane</keyword>
<evidence type="ECO:0000256" key="2">
    <source>
        <dbReference type="ARBA" id="ARBA00022692"/>
    </source>
</evidence>
<dbReference type="Pfam" id="PF14378">
    <property type="entry name" value="PAP2_3"/>
    <property type="match status" value="1"/>
</dbReference>
<evidence type="ECO:0000313" key="7">
    <source>
        <dbReference type="EMBL" id="CAB4340229.1"/>
    </source>
</evidence>
<dbReference type="AlphaFoldDB" id="A0A6J5ZHE6"/>
<evidence type="ECO:0000256" key="3">
    <source>
        <dbReference type="ARBA" id="ARBA00022989"/>
    </source>
</evidence>
<organism evidence="7">
    <name type="scientific">freshwater metagenome</name>
    <dbReference type="NCBI Taxonomy" id="449393"/>
    <lineage>
        <taxon>unclassified sequences</taxon>
        <taxon>metagenomes</taxon>
        <taxon>ecological metagenomes</taxon>
    </lineage>
</organism>
<reference evidence="7" key="1">
    <citation type="submission" date="2020-05" db="EMBL/GenBank/DDBJ databases">
        <authorList>
            <person name="Chiriac C."/>
            <person name="Salcher M."/>
            <person name="Ghai R."/>
            <person name="Kavagutti S V."/>
        </authorList>
    </citation>
    <scope>NUCLEOTIDE SEQUENCE</scope>
</reference>
<dbReference type="PANTHER" id="PTHR31310">
    <property type="match status" value="1"/>
</dbReference>
<evidence type="ECO:0000256" key="1">
    <source>
        <dbReference type="ARBA" id="ARBA00004141"/>
    </source>
</evidence>
<comment type="subcellular location">
    <subcellularLocation>
        <location evidence="1">Membrane</location>
        <topology evidence="1">Multi-pass membrane protein</topology>
    </subcellularLocation>
</comment>
<evidence type="ECO:0000256" key="5">
    <source>
        <dbReference type="SAM" id="Phobius"/>
    </source>
</evidence>
<dbReference type="PANTHER" id="PTHR31310:SF7">
    <property type="entry name" value="PA-PHOSPHATASE RELATED-FAMILY PROTEIN DDB_G0268928"/>
    <property type="match status" value="1"/>
</dbReference>
<dbReference type="InterPro" id="IPR036938">
    <property type="entry name" value="PAP2/HPO_sf"/>
</dbReference>
<sequence length="303" mass="33307">MAVVAAGVAAPLLRRRTKIPNAAVLAAAWAAPAALCVATPRSFKRDIGVCGLQMWAYLATYEMPADDPQKLEDRVHVDYPVNFDRWLGFGELPGLRLQRAFADPGKIRVPEKVLIWAHWVWFLVPHATVAYVLLRRREQFPKAAAMVYATFDLGVICYWLVPTAPPWYAAQKGRFDLTGAETKLGLRRMMIDYGQQFWRGRWPTLYDGLAGNPLAAMPSLHFATSVMSAYVLADVGRAEGTVAWAYAGTLGFALVYLGEHYVIDLLAGLALVEGIRAGAPHAAPLANGFSRLLQGLERKAQGV</sequence>
<name>A0A6J5ZHE6_9ZZZZ</name>
<protein>
    <submittedName>
        <fullName evidence="7">Unannotated protein</fullName>
    </submittedName>
</protein>
<gene>
    <name evidence="7" type="ORF">UFOPK3547_00510</name>
</gene>
<feature type="transmembrane region" description="Helical" evidence="5">
    <location>
        <begin position="143"/>
        <end position="161"/>
    </location>
</feature>
<evidence type="ECO:0000259" key="6">
    <source>
        <dbReference type="Pfam" id="PF14378"/>
    </source>
</evidence>
<dbReference type="EMBL" id="CAESAN010000030">
    <property type="protein sequence ID" value="CAB4340229.1"/>
    <property type="molecule type" value="Genomic_DNA"/>
</dbReference>
<evidence type="ECO:0000256" key="4">
    <source>
        <dbReference type="ARBA" id="ARBA00023136"/>
    </source>
</evidence>
<dbReference type="GO" id="GO:0016020">
    <property type="term" value="C:membrane"/>
    <property type="evidence" value="ECO:0007669"/>
    <property type="project" value="UniProtKB-SubCell"/>
</dbReference>
<feature type="transmembrane region" description="Helical" evidence="5">
    <location>
        <begin position="113"/>
        <end position="134"/>
    </location>
</feature>
<dbReference type="SUPFAM" id="SSF48317">
    <property type="entry name" value="Acid phosphatase/Vanadium-dependent haloperoxidase"/>
    <property type="match status" value="1"/>
</dbReference>
<proteinExistence type="predicted"/>
<feature type="domain" description="Inositolphosphotransferase Aur1/Ipt1" evidence="6">
    <location>
        <begin position="100"/>
        <end position="272"/>
    </location>
</feature>
<accession>A0A6J5ZHE6</accession>
<dbReference type="InterPro" id="IPR052185">
    <property type="entry name" value="IPC_Synthase-Related"/>
</dbReference>
<dbReference type="InterPro" id="IPR026841">
    <property type="entry name" value="Aur1/Ipt1"/>
</dbReference>